<name>A0AA39LCW2_SARSR</name>
<protein>
    <submittedName>
        <fullName evidence="2">Uncharacterized protein</fullName>
    </submittedName>
</protein>
<keyword evidence="1" id="KW-0732">Signal</keyword>
<gene>
    <name evidence="2" type="ORF">NLU13_1840</name>
</gene>
<dbReference type="EMBL" id="JAPDFR010000001">
    <property type="protein sequence ID" value="KAK0392344.1"/>
    <property type="molecule type" value="Genomic_DNA"/>
</dbReference>
<feature type="signal peptide" evidence="1">
    <location>
        <begin position="1"/>
        <end position="18"/>
    </location>
</feature>
<dbReference type="Proteomes" id="UP001175261">
    <property type="component" value="Unassembled WGS sequence"/>
</dbReference>
<organism evidence="2 3">
    <name type="scientific">Sarocladium strictum</name>
    <name type="common">Black bundle disease fungus</name>
    <name type="synonym">Acremonium strictum</name>
    <dbReference type="NCBI Taxonomy" id="5046"/>
    <lineage>
        <taxon>Eukaryota</taxon>
        <taxon>Fungi</taxon>
        <taxon>Dikarya</taxon>
        <taxon>Ascomycota</taxon>
        <taxon>Pezizomycotina</taxon>
        <taxon>Sordariomycetes</taxon>
        <taxon>Hypocreomycetidae</taxon>
        <taxon>Hypocreales</taxon>
        <taxon>Sarocladiaceae</taxon>
        <taxon>Sarocladium</taxon>
    </lineage>
</organism>
<evidence type="ECO:0000313" key="3">
    <source>
        <dbReference type="Proteomes" id="UP001175261"/>
    </source>
</evidence>
<reference evidence="2" key="1">
    <citation type="submission" date="2022-10" db="EMBL/GenBank/DDBJ databases">
        <title>Determination and structural analysis of whole genome sequence of Sarocladium strictum F4-1.</title>
        <authorList>
            <person name="Hu L."/>
            <person name="Jiang Y."/>
        </authorList>
    </citation>
    <scope>NUCLEOTIDE SEQUENCE</scope>
    <source>
        <strain evidence="2">F4-1</strain>
    </source>
</reference>
<evidence type="ECO:0000256" key="1">
    <source>
        <dbReference type="SAM" id="SignalP"/>
    </source>
</evidence>
<sequence length="333" mass="34872">MHLQHLLVSLLTLGPALATPQGHVDEPSLISRLSNEDSSLDSRHLIDAVEPGTSDVADSLAGGLFARATPKCAAGLVYSAKARKCVCKQSGYAYDTKGKKCVLSCGAQATAKSGKCVCKQAGYTFNAGNKACTLNCGSQATAKSGKCVCKQSGYAFNSKDTKCFLDCGSSATAKNGKCECKQSGYTFNASNKQCALSCPSGATPKDGSCQCKVSGARLDSKTKRCVCPPDQEESAGKCVDRCPSFAPYDKTENECVCSDGGKVFDAQGGTRDEVCSCPRGQRFRRNKRYPEGACQEDCVLDILVFDVGLNACVCADGGLLQGVGLGSPVCLKR</sequence>
<accession>A0AA39LCW2</accession>
<evidence type="ECO:0000313" key="2">
    <source>
        <dbReference type="EMBL" id="KAK0392344.1"/>
    </source>
</evidence>
<comment type="caution">
    <text evidence="2">The sequence shown here is derived from an EMBL/GenBank/DDBJ whole genome shotgun (WGS) entry which is preliminary data.</text>
</comment>
<proteinExistence type="predicted"/>
<dbReference type="AlphaFoldDB" id="A0AA39LCW2"/>
<keyword evidence="3" id="KW-1185">Reference proteome</keyword>
<feature type="chain" id="PRO_5041260896" evidence="1">
    <location>
        <begin position="19"/>
        <end position="333"/>
    </location>
</feature>